<comment type="caution">
    <text evidence="3">The sequence shown here is derived from an EMBL/GenBank/DDBJ whole genome shotgun (WGS) entry which is preliminary data.</text>
</comment>
<feature type="transmembrane region" description="Helical" evidence="1">
    <location>
        <begin position="12"/>
        <end position="35"/>
    </location>
</feature>
<name>A0A318JHP8_9NEIS</name>
<keyword evidence="1" id="KW-1133">Transmembrane helix</keyword>
<protein>
    <recommendedName>
        <fullName evidence="2">Inner membrane protein YgaP-like transmembrane domain-containing protein</fullName>
    </recommendedName>
</protein>
<gene>
    <name evidence="3" type="ORF">DFR38_103290</name>
</gene>
<accession>A0A318JHP8</accession>
<dbReference type="InterPro" id="IPR021309">
    <property type="entry name" value="YgaP-like_TM"/>
</dbReference>
<organism evidence="3 4">
    <name type="scientific">Aquitalea magnusonii</name>
    <dbReference type="NCBI Taxonomy" id="332411"/>
    <lineage>
        <taxon>Bacteria</taxon>
        <taxon>Pseudomonadati</taxon>
        <taxon>Pseudomonadota</taxon>
        <taxon>Betaproteobacteria</taxon>
        <taxon>Neisseriales</taxon>
        <taxon>Chromobacteriaceae</taxon>
        <taxon>Aquitalea</taxon>
    </lineage>
</organism>
<keyword evidence="1" id="KW-0472">Membrane</keyword>
<dbReference type="EMBL" id="QJKC01000003">
    <property type="protein sequence ID" value="PXX50109.1"/>
    <property type="molecule type" value="Genomic_DNA"/>
</dbReference>
<keyword evidence="4" id="KW-1185">Reference proteome</keyword>
<evidence type="ECO:0000313" key="4">
    <source>
        <dbReference type="Proteomes" id="UP000248395"/>
    </source>
</evidence>
<dbReference type="RefSeq" id="WP_059286657.1">
    <property type="nucleotide sequence ID" value="NZ_LNQU01000098.1"/>
</dbReference>
<proteinExistence type="predicted"/>
<evidence type="ECO:0000256" key="1">
    <source>
        <dbReference type="SAM" id="Phobius"/>
    </source>
</evidence>
<evidence type="ECO:0000313" key="3">
    <source>
        <dbReference type="EMBL" id="PXX50109.1"/>
    </source>
</evidence>
<dbReference type="AlphaFoldDB" id="A0A318JHP8"/>
<evidence type="ECO:0000259" key="2">
    <source>
        <dbReference type="Pfam" id="PF11127"/>
    </source>
</evidence>
<sequence>MSPNVGGIDRTLRIVFGIALIIATMAGLLPVWGWIGIVPLATGLIRWCPAYLPFGIKTCKLK</sequence>
<dbReference type="Proteomes" id="UP000248395">
    <property type="component" value="Unassembled WGS sequence"/>
</dbReference>
<dbReference type="OrthoDB" id="9804804at2"/>
<reference evidence="3 4" key="1">
    <citation type="submission" date="2018-05" db="EMBL/GenBank/DDBJ databases">
        <title>Genomic Encyclopedia of Type Strains, Phase IV (KMG-IV): sequencing the most valuable type-strain genomes for metagenomic binning, comparative biology and taxonomic classification.</title>
        <authorList>
            <person name="Goeker M."/>
        </authorList>
    </citation>
    <scope>NUCLEOTIDE SEQUENCE [LARGE SCALE GENOMIC DNA]</scope>
    <source>
        <strain evidence="3 4">DSM 25134</strain>
    </source>
</reference>
<dbReference type="Pfam" id="PF11127">
    <property type="entry name" value="YgaP-like_TM"/>
    <property type="match status" value="1"/>
</dbReference>
<keyword evidence="1" id="KW-0812">Transmembrane</keyword>
<feature type="domain" description="Inner membrane protein YgaP-like transmembrane" evidence="2">
    <location>
        <begin position="1"/>
        <end position="61"/>
    </location>
</feature>